<dbReference type="GO" id="GO:0004888">
    <property type="term" value="F:transmembrane signaling receptor activity"/>
    <property type="evidence" value="ECO:0007669"/>
    <property type="project" value="InterPro"/>
</dbReference>
<dbReference type="EMBL" id="RYYR01000005">
    <property type="protein sequence ID" value="RUL55159.1"/>
    <property type="molecule type" value="Genomic_DNA"/>
</dbReference>
<dbReference type="SUPFAM" id="SSF58104">
    <property type="entry name" value="Methyl-accepting chemotaxis protein (MCP) signaling domain"/>
    <property type="match status" value="1"/>
</dbReference>
<keyword evidence="4 6" id="KW-0807">Transducer</keyword>
<comment type="subcellular location">
    <subcellularLocation>
        <location evidence="1">Cell membrane</location>
    </subcellularLocation>
</comment>
<feature type="transmembrane region" description="Helical" evidence="8">
    <location>
        <begin position="136"/>
        <end position="159"/>
    </location>
</feature>
<name>A0A3S0R7M7_9BACI</name>
<evidence type="ECO:0000256" key="1">
    <source>
        <dbReference type="ARBA" id="ARBA00004236"/>
    </source>
</evidence>
<dbReference type="InterPro" id="IPR004090">
    <property type="entry name" value="Chemotax_Me-accpt_rcpt"/>
</dbReference>
<dbReference type="GO" id="GO:0005886">
    <property type="term" value="C:plasma membrane"/>
    <property type="evidence" value="ECO:0007669"/>
    <property type="project" value="UniProtKB-SubCell"/>
</dbReference>
<feature type="domain" description="Methyl-accepting transducer" evidence="9">
    <location>
        <begin position="228"/>
        <end position="464"/>
    </location>
</feature>
<comment type="similarity">
    <text evidence="5">Belongs to the methyl-accepting chemotaxis (MCP) protein family.</text>
</comment>
<proteinExistence type="inferred from homology"/>
<evidence type="ECO:0000256" key="5">
    <source>
        <dbReference type="ARBA" id="ARBA00029447"/>
    </source>
</evidence>
<keyword evidence="2" id="KW-1003">Cell membrane</keyword>
<evidence type="ECO:0000259" key="10">
    <source>
        <dbReference type="PROSITE" id="PS50885"/>
    </source>
</evidence>
<evidence type="ECO:0000256" key="4">
    <source>
        <dbReference type="ARBA" id="ARBA00023224"/>
    </source>
</evidence>
<comment type="caution">
    <text evidence="11">The sequence shown here is derived from an EMBL/GenBank/DDBJ whole genome shotgun (WGS) entry which is preliminary data.</text>
</comment>
<feature type="transmembrane region" description="Helical" evidence="8">
    <location>
        <begin position="12"/>
        <end position="32"/>
    </location>
</feature>
<dbReference type="InterPro" id="IPR004089">
    <property type="entry name" value="MCPsignal_dom"/>
</dbReference>
<keyword evidence="3 8" id="KW-0472">Membrane</keyword>
<dbReference type="Proteomes" id="UP000287910">
    <property type="component" value="Unassembled WGS sequence"/>
</dbReference>
<keyword evidence="8" id="KW-0812">Transmembrane</keyword>
<dbReference type="AlphaFoldDB" id="A0A3S0R7M7"/>
<accession>A0A3S0R7M7</accession>
<dbReference type="CDD" id="cd06225">
    <property type="entry name" value="HAMP"/>
    <property type="match status" value="1"/>
</dbReference>
<dbReference type="PANTHER" id="PTHR32089">
    <property type="entry name" value="METHYL-ACCEPTING CHEMOTAXIS PROTEIN MCPB"/>
    <property type="match status" value="1"/>
</dbReference>
<dbReference type="PRINTS" id="PR00260">
    <property type="entry name" value="CHEMTRNSDUCR"/>
</dbReference>
<feature type="coiled-coil region" evidence="7">
    <location>
        <begin position="204"/>
        <end position="231"/>
    </location>
</feature>
<evidence type="ECO:0000256" key="6">
    <source>
        <dbReference type="PROSITE-ProRule" id="PRU00284"/>
    </source>
</evidence>
<keyword evidence="8" id="KW-1133">Transmembrane helix</keyword>
<dbReference type="PROSITE" id="PS50885">
    <property type="entry name" value="HAMP"/>
    <property type="match status" value="1"/>
</dbReference>
<evidence type="ECO:0000313" key="11">
    <source>
        <dbReference type="EMBL" id="RUL55159.1"/>
    </source>
</evidence>
<evidence type="ECO:0000256" key="3">
    <source>
        <dbReference type="ARBA" id="ARBA00023136"/>
    </source>
</evidence>
<dbReference type="RefSeq" id="WP_126658009.1">
    <property type="nucleotide sequence ID" value="NZ_RYYR01000005.1"/>
</dbReference>
<gene>
    <name evidence="11" type="ORF">EK386_05370</name>
</gene>
<dbReference type="PANTHER" id="PTHR32089:SF112">
    <property type="entry name" value="LYSOZYME-LIKE PROTEIN-RELATED"/>
    <property type="match status" value="1"/>
</dbReference>
<evidence type="ECO:0000259" key="9">
    <source>
        <dbReference type="PROSITE" id="PS50111"/>
    </source>
</evidence>
<dbReference type="Pfam" id="PF00015">
    <property type="entry name" value="MCPsignal"/>
    <property type="match status" value="1"/>
</dbReference>
<evidence type="ECO:0000256" key="8">
    <source>
        <dbReference type="SAM" id="Phobius"/>
    </source>
</evidence>
<feature type="domain" description="HAMP" evidence="10">
    <location>
        <begin position="157"/>
        <end position="209"/>
    </location>
</feature>
<dbReference type="Pfam" id="PF00672">
    <property type="entry name" value="HAMP"/>
    <property type="match status" value="1"/>
</dbReference>
<dbReference type="Gene3D" id="1.10.287.950">
    <property type="entry name" value="Methyl-accepting chemotaxis protein"/>
    <property type="match status" value="1"/>
</dbReference>
<dbReference type="SMART" id="SM00283">
    <property type="entry name" value="MA"/>
    <property type="match status" value="1"/>
</dbReference>
<sequence length="514" mass="57747">MRLKRYIKVKDRLVVLMIVCIISNCIFAIFSMDYLRKMEKNTEIMYEEKLLALNTISTIEMAIYQEDLNQASELQKAIPKFDSKMEFHIKELNSTLNDGNRNETLTAIGEMKQYVVERADYQLATYQKDVEFGYKLLTGVSLAIILIIIYFSVGATRAVNLPTRQLKKLLKEAEQGDFTKTATYDAKDELGEVMLSYNQMATEVKELLKTVQRSATQVDEANDQLQRASEKTTEASIHISRDATDLAKSTIRSTEQLNINTNSLQEIAAGVESIADRIEYIEGSIHQTVKEANEGSQFVTLNMEQMERIEQSVRQTNEMMQVLGKHSTEIGQVIQLINEIAEQTNLLALNAAIEAARAGEYGKGFSVVAGEVRKLSEQSVHSTRTIEAIVKQIQNDTKESIRFMGSAIECVQTGIDTTNQTAIKFEQIVSSVNKVGPHIGEVSATISSITENTKEVANNSLQLSEVSKQNARRIEQVSKSTNDQLEATRDMHSQIQKITKNIRSLTSAIRRFTV</sequence>
<evidence type="ECO:0000256" key="2">
    <source>
        <dbReference type="ARBA" id="ARBA00022475"/>
    </source>
</evidence>
<evidence type="ECO:0000313" key="12">
    <source>
        <dbReference type="Proteomes" id="UP000287910"/>
    </source>
</evidence>
<dbReference type="InterPro" id="IPR003660">
    <property type="entry name" value="HAMP_dom"/>
</dbReference>
<dbReference type="SMART" id="SM00304">
    <property type="entry name" value="HAMP"/>
    <property type="match status" value="1"/>
</dbReference>
<evidence type="ECO:0000256" key="7">
    <source>
        <dbReference type="SAM" id="Coils"/>
    </source>
</evidence>
<dbReference type="CDD" id="cd11386">
    <property type="entry name" value="MCP_signal"/>
    <property type="match status" value="1"/>
</dbReference>
<reference evidence="11 12" key="1">
    <citation type="submission" date="2018-12" db="EMBL/GenBank/DDBJ databases">
        <title>Lysinibacillus antri sp. nov., isolated from a cave soil.</title>
        <authorList>
            <person name="Narsing Rao M.P."/>
            <person name="Zhang H."/>
            <person name="Dong Z.-Y."/>
            <person name="Niu X.-K."/>
            <person name="Zhang K."/>
            <person name="Fang B.-Z."/>
            <person name="Kang Y.-Q."/>
            <person name="Xiao M."/>
            <person name="Li W.-J."/>
        </authorList>
    </citation>
    <scope>NUCLEOTIDE SEQUENCE [LARGE SCALE GENOMIC DNA]</scope>
    <source>
        <strain evidence="11 12">SYSU K30002</strain>
    </source>
</reference>
<dbReference type="PROSITE" id="PS50111">
    <property type="entry name" value="CHEMOTAXIS_TRANSDUC_2"/>
    <property type="match status" value="1"/>
</dbReference>
<protein>
    <submittedName>
        <fullName evidence="11">Methyl-accepting chemotaxis protein</fullName>
    </submittedName>
</protein>
<dbReference type="GO" id="GO:0006935">
    <property type="term" value="P:chemotaxis"/>
    <property type="evidence" value="ECO:0007669"/>
    <property type="project" value="InterPro"/>
</dbReference>
<keyword evidence="7" id="KW-0175">Coiled coil</keyword>
<dbReference type="GO" id="GO:0007165">
    <property type="term" value="P:signal transduction"/>
    <property type="evidence" value="ECO:0007669"/>
    <property type="project" value="UniProtKB-KW"/>
</dbReference>
<keyword evidence="12" id="KW-1185">Reference proteome</keyword>
<organism evidence="11 12">
    <name type="scientific">Lysinibacillus antri</name>
    <dbReference type="NCBI Taxonomy" id="2498145"/>
    <lineage>
        <taxon>Bacteria</taxon>
        <taxon>Bacillati</taxon>
        <taxon>Bacillota</taxon>
        <taxon>Bacilli</taxon>
        <taxon>Bacillales</taxon>
        <taxon>Bacillaceae</taxon>
        <taxon>Lysinibacillus</taxon>
    </lineage>
</organism>